<reference evidence="2" key="2">
    <citation type="submission" date="2016-06" db="EMBL/GenBank/DDBJ databases">
        <title>The genome of a short-lived fish provides insights into sex chromosome evolution and the genetic control of aging.</title>
        <authorList>
            <person name="Reichwald K."/>
            <person name="Felder M."/>
            <person name="Petzold A."/>
            <person name="Koch P."/>
            <person name="Groth M."/>
            <person name="Platzer M."/>
        </authorList>
    </citation>
    <scope>NUCLEOTIDE SEQUENCE</scope>
    <source>
        <tissue evidence="2">Brain</tissue>
    </source>
</reference>
<feature type="compositionally biased region" description="Basic and acidic residues" evidence="1">
    <location>
        <begin position="19"/>
        <end position="33"/>
    </location>
</feature>
<feature type="region of interest" description="Disordered" evidence="1">
    <location>
        <begin position="1"/>
        <end position="33"/>
    </location>
</feature>
<evidence type="ECO:0000313" key="2">
    <source>
        <dbReference type="EMBL" id="SBS10479.1"/>
    </source>
</evidence>
<reference evidence="2" key="1">
    <citation type="submission" date="2016-05" db="EMBL/GenBank/DDBJ databases">
        <authorList>
            <person name="Lavstsen T."/>
            <person name="Jespersen J.S."/>
        </authorList>
    </citation>
    <scope>NUCLEOTIDE SEQUENCE</scope>
    <source>
        <tissue evidence="2">Brain</tissue>
    </source>
</reference>
<evidence type="ECO:0000256" key="1">
    <source>
        <dbReference type="SAM" id="MobiDB-lite"/>
    </source>
</evidence>
<sequence length="33" mass="3811">MPRVREANTPTQRVRKEKRPTSHVHEANNAKAT</sequence>
<accession>A0A1A8RYW5</accession>
<gene>
    <name evidence="2" type="primary">BCAN</name>
</gene>
<dbReference type="EMBL" id="HAEH01020238">
    <property type="protein sequence ID" value="SBS10479.1"/>
    <property type="molecule type" value="Transcribed_RNA"/>
</dbReference>
<proteinExistence type="predicted"/>
<feature type="non-terminal residue" evidence="2">
    <location>
        <position position="33"/>
    </location>
</feature>
<dbReference type="AlphaFoldDB" id="A0A1A8RYW5"/>
<organism evidence="2">
    <name type="scientific">Nothobranchius rachovii</name>
    <name type="common">bluefin notho</name>
    <dbReference type="NCBI Taxonomy" id="451742"/>
    <lineage>
        <taxon>Eukaryota</taxon>
        <taxon>Metazoa</taxon>
        <taxon>Chordata</taxon>
        <taxon>Craniata</taxon>
        <taxon>Vertebrata</taxon>
        <taxon>Euteleostomi</taxon>
        <taxon>Actinopterygii</taxon>
        <taxon>Neopterygii</taxon>
        <taxon>Teleostei</taxon>
        <taxon>Neoteleostei</taxon>
        <taxon>Acanthomorphata</taxon>
        <taxon>Ovalentaria</taxon>
        <taxon>Atherinomorphae</taxon>
        <taxon>Cyprinodontiformes</taxon>
        <taxon>Nothobranchiidae</taxon>
        <taxon>Nothobranchius</taxon>
    </lineage>
</organism>
<protein>
    <submittedName>
        <fullName evidence="2">Brevican</fullName>
    </submittedName>
</protein>
<name>A0A1A8RYW5_9TELE</name>